<dbReference type="EMBL" id="FWFF01000001">
    <property type="protein sequence ID" value="SLM88549.1"/>
    <property type="molecule type" value="Genomic_DNA"/>
</dbReference>
<evidence type="ECO:0000313" key="3">
    <source>
        <dbReference type="Proteomes" id="UP000196581"/>
    </source>
</evidence>
<dbReference type="AlphaFoldDB" id="A0A1X6WTW4"/>
<dbReference type="PROSITE" id="PS51257">
    <property type="entry name" value="PROKAR_LIPOPROTEIN"/>
    <property type="match status" value="1"/>
</dbReference>
<name>A0A1X6WTW4_9MICO</name>
<dbReference type="Proteomes" id="UP000196581">
    <property type="component" value="Unassembled WGS sequence"/>
</dbReference>
<accession>A0A1X6WTW4</accession>
<proteinExistence type="predicted"/>
<organism evidence="2 3">
    <name type="scientific">Brevibacterium yomogidense</name>
    <dbReference type="NCBI Taxonomy" id="946573"/>
    <lineage>
        <taxon>Bacteria</taxon>
        <taxon>Bacillati</taxon>
        <taxon>Actinomycetota</taxon>
        <taxon>Actinomycetes</taxon>
        <taxon>Micrococcales</taxon>
        <taxon>Brevibacteriaceae</taxon>
        <taxon>Brevibacterium</taxon>
    </lineage>
</organism>
<evidence type="ECO:0000256" key="1">
    <source>
        <dbReference type="SAM" id="MobiDB-lite"/>
    </source>
</evidence>
<reference evidence="3" key="1">
    <citation type="submission" date="2017-02" db="EMBL/GenBank/DDBJ databases">
        <authorList>
            <person name="Dridi B."/>
        </authorList>
    </citation>
    <scope>NUCLEOTIDE SEQUENCE [LARGE SCALE GENOMIC DNA]</scope>
    <source>
        <strain evidence="3">B Co 03.10</strain>
    </source>
</reference>
<gene>
    <name evidence="2" type="ORF">FM105_00530</name>
</gene>
<protein>
    <submittedName>
        <fullName evidence="2">Uncharacterized protein</fullName>
    </submittedName>
</protein>
<feature type="compositionally biased region" description="Low complexity" evidence="1">
    <location>
        <begin position="263"/>
        <end position="273"/>
    </location>
</feature>
<dbReference type="RefSeq" id="WP_087003109.1">
    <property type="nucleotide sequence ID" value="NZ_FWFF01000001.1"/>
</dbReference>
<feature type="compositionally biased region" description="Basic and acidic residues" evidence="1">
    <location>
        <begin position="249"/>
        <end position="260"/>
    </location>
</feature>
<feature type="region of interest" description="Disordered" evidence="1">
    <location>
        <begin position="249"/>
        <end position="293"/>
    </location>
</feature>
<evidence type="ECO:0000313" key="2">
    <source>
        <dbReference type="EMBL" id="SLM88549.1"/>
    </source>
</evidence>
<sequence length="537" mass="55272">MPGTRRQAERMQARRSPAIVASIAALLLVATGCGLADDRPASDYGTAAEALRALPAVASVDGPHLPTDEAHGADDTTATAFTVALDEEADAAALRSTGDDAFALVNDHRYPDGPPHVTISSGPFTGEVPVDTSTSCNCVPESENIDLSLLPRLLTLPDVSAGSLGEIGGTTQIELDDGTDVHAWAQEAADTAAETAEDSGVVQVEAAPADDGGPRYRLDLGAVAVSEAARTLHRAAADTGTEVVRAEITVEHPDSKHPDADVSDSVDSGDAASETTGTTADENDSDPAAEHPPVVTEGTLTVAEDADAVPAHRTLLEHFDDQTIGTFTVEADSGLSIDGPGDSGDLDDVADALAALADAEVATASADAVDDTLTAHAADADGLRAAARLVSSPDWPLESDADVTVKHTSGAGTGSVFRAADWPDHIELVAGLWEAGFTSVDVEEISHAADLRIRLDRSTGPDPRTADGRTALVDALRTGGWDGTAEIIFADDDRLAFTSTADGTAQEAANRLAGAERTPRGWEQEFIDAWDATATSG</sequence>
<keyword evidence="3" id="KW-1185">Reference proteome</keyword>